<evidence type="ECO:0008006" key="3">
    <source>
        <dbReference type="Google" id="ProtNLM"/>
    </source>
</evidence>
<accession>A0A151RRM7</accession>
<dbReference type="Gramene" id="C.cajan_30714.t">
    <property type="protein sequence ID" value="C.cajan_30714.t.cds1"/>
    <property type="gene ID" value="C.cajan_30714"/>
</dbReference>
<reference evidence="1" key="1">
    <citation type="journal article" date="2012" name="Nat. Biotechnol.">
        <title>Draft genome sequence of pigeonpea (Cajanus cajan), an orphan legume crop of resource-poor farmers.</title>
        <authorList>
            <person name="Varshney R.K."/>
            <person name="Chen W."/>
            <person name="Li Y."/>
            <person name="Bharti A.K."/>
            <person name="Saxena R.K."/>
            <person name="Schlueter J.A."/>
            <person name="Donoghue M.T."/>
            <person name="Azam S."/>
            <person name="Fan G."/>
            <person name="Whaley A.M."/>
            <person name="Farmer A.D."/>
            <person name="Sheridan J."/>
            <person name="Iwata A."/>
            <person name="Tuteja R."/>
            <person name="Penmetsa R.V."/>
            <person name="Wu W."/>
            <person name="Upadhyaya H.D."/>
            <person name="Yang S.P."/>
            <person name="Shah T."/>
            <person name="Saxena K.B."/>
            <person name="Michael T."/>
            <person name="McCombie W.R."/>
            <person name="Yang B."/>
            <person name="Zhang G."/>
            <person name="Yang H."/>
            <person name="Wang J."/>
            <person name="Spillane C."/>
            <person name="Cook D.R."/>
            <person name="May G.D."/>
            <person name="Xu X."/>
            <person name="Jackson S.A."/>
        </authorList>
    </citation>
    <scope>NUCLEOTIDE SEQUENCE [LARGE SCALE GENOMIC DNA]</scope>
</reference>
<gene>
    <name evidence="1" type="ORF">KK1_033354</name>
</gene>
<dbReference type="Pfam" id="PF08284">
    <property type="entry name" value="RVP_2"/>
    <property type="match status" value="1"/>
</dbReference>
<dbReference type="Proteomes" id="UP000075243">
    <property type="component" value="Unassembled WGS sequence"/>
</dbReference>
<evidence type="ECO:0000313" key="2">
    <source>
        <dbReference type="Proteomes" id="UP000075243"/>
    </source>
</evidence>
<proteinExistence type="predicted"/>
<protein>
    <recommendedName>
        <fullName evidence="3">RVP_2 domain-containing protein</fullName>
    </recommendedName>
</protein>
<keyword evidence="2" id="KW-1185">Reference proteome</keyword>
<evidence type="ECO:0000313" key="1">
    <source>
        <dbReference type="EMBL" id="KYP45149.1"/>
    </source>
</evidence>
<dbReference type="EMBL" id="KQ483601">
    <property type="protein sequence ID" value="KYP45149.1"/>
    <property type="molecule type" value="Genomic_DNA"/>
</dbReference>
<name>A0A151RRM7_CAJCA</name>
<dbReference type="OMA" id="ITNNHAV"/>
<organism evidence="1 2">
    <name type="scientific">Cajanus cajan</name>
    <name type="common">Pigeon pea</name>
    <name type="synonym">Cajanus indicus</name>
    <dbReference type="NCBI Taxonomy" id="3821"/>
    <lineage>
        <taxon>Eukaryota</taxon>
        <taxon>Viridiplantae</taxon>
        <taxon>Streptophyta</taxon>
        <taxon>Embryophyta</taxon>
        <taxon>Tracheophyta</taxon>
        <taxon>Spermatophyta</taxon>
        <taxon>Magnoliopsida</taxon>
        <taxon>eudicotyledons</taxon>
        <taxon>Gunneridae</taxon>
        <taxon>Pentapetalae</taxon>
        <taxon>rosids</taxon>
        <taxon>fabids</taxon>
        <taxon>Fabales</taxon>
        <taxon>Fabaceae</taxon>
        <taxon>Papilionoideae</taxon>
        <taxon>50 kb inversion clade</taxon>
        <taxon>NPAAA clade</taxon>
        <taxon>indigoferoid/millettioid clade</taxon>
        <taxon>Phaseoleae</taxon>
        <taxon>Cajanus</taxon>
    </lineage>
</organism>
<dbReference type="AlphaFoldDB" id="A0A151RRM7"/>
<sequence length="97" mass="11075">MVGNGAHIHSLGLSNQVSVLIQKTQFIVLVYLLPIQGVDIVLGIEWLQALRPITSNFSILCMSFVYNDSFITLYVDQPLVNRSTRQQLWHFFHMDAI</sequence>